<dbReference type="PROSITE" id="PS00595">
    <property type="entry name" value="AA_TRANSFER_CLASS_5"/>
    <property type="match status" value="1"/>
</dbReference>
<evidence type="ECO:0000256" key="2">
    <source>
        <dbReference type="ARBA" id="ARBA00006490"/>
    </source>
</evidence>
<dbReference type="InterPro" id="IPR000192">
    <property type="entry name" value="Aminotrans_V_dom"/>
</dbReference>
<comment type="caution">
    <text evidence="12">The sequence shown here is derived from an EMBL/GenBank/DDBJ whole genome shotgun (WGS) entry which is preliminary data.</text>
</comment>
<dbReference type="InterPro" id="IPR015421">
    <property type="entry name" value="PyrdxlP-dep_Trfase_major"/>
</dbReference>
<dbReference type="InterPro" id="IPR020578">
    <property type="entry name" value="Aminotrans_V_PyrdxlP_BS"/>
</dbReference>
<keyword evidence="6" id="KW-0663">Pyridoxal phosphate</keyword>
<evidence type="ECO:0000256" key="9">
    <source>
        <dbReference type="ARBA" id="ARBA00050776"/>
    </source>
</evidence>
<evidence type="ECO:0000259" key="11">
    <source>
        <dbReference type="Pfam" id="PF00266"/>
    </source>
</evidence>
<keyword evidence="4" id="KW-0808">Transferase</keyword>
<dbReference type="GO" id="GO:0046872">
    <property type="term" value="F:metal ion binding"/>
    <property type="evidence" value="ECO:0007669"/>
    <property type="project" value="UniProtKB-KW"/>
</dbReference>
<keyword evidence="5" id="KW-0479">Metal-binding</keyword>
<evidence type="ECO:0000256" key="10">
    <source>
        <dbReference type="RuleBase" id="RU004504"/>
    </source>
</evidence>
<dbReference type="Gene3D" id="3.40.640.10">
    <property type="entry name" value="Type I PLP-dependent aspartate aminotransferase-like (Major domain)"/>
    <property type="match status" value="1"/>
</dbReference>
<dbReference type="Gene3D" id="3.90.1150.10">
    <property type="entry name" value="Aspartate Aminotransferase, domain 1"/>
    <property type="match status" value="1"/>
</dbReference>
<reference evidence="12" key="1">
    <citation type="journal article" date="2014" name="Genome Announc.">
        <title>Draft Genome Sequences of Three Alkaliphilic Bacillus Strains, Bacillus wakoensis JCM 9140T, Bacillus akibai JCM 9157T, and Bacillus hemicellulosilyticus JCM 9152T.</title>
        <authorList>
            <person name="Yuki M."/>
            <person name="Oshima K."/>
            <person name="Suda W."/>
            <person name="Oshida Y."/>
            <person name="Kitamura K."/>
            <person name="Iida T."/>
            <person name="Hattori M."/>
            <person name="Ohkuma M."/>
        </authorList>
    </citation>
    <scope>NUCLEOTIDE SEQUENCE [LARGE SCALE GENOMIC DNA]</scope>
    <source>
        <strain evidence="12">JCM 9152</strain>
    </source>
</reference>
<keyword evidence="7" id="KW-0408">Iron</keyword>
<keyword evidence="8" id="KW-0411">Iron-sulfur</keyword>
<dbReference type="PIRSF" id="PIRSF005572">
    <property type="entry name" value="NifS"/>
    <property type="match status" value="1"/>
</dbReference>
<proteinExistence type="inferred from homology"/>
<dbReference type="Pfam" id="PF00266">
    <property type="entry name" value="Aminotran_5"/>
    <property type="match status" value="1"/>
</dbReference>
<organism evidence="12 13">
    <name type="scientific">Halalkalibacter hemicellulosilyticusJCM 9152</name>
    <dbReference type="NCBI Taxonomy" id="1236971"/>
    <lineage>
        <taxon>Bacteria</taxon>
        <taxon>Bacillati</taxon>
        <taxon>Bacillota</taxon>
        <taxon>Bacilli</taxon>
        <taxon>Bacillales</taxon>
        <taxon>Bacillaceae</taxon>
        <taxon>Halalkalibacter</taxon>
    </lineage>
</organism>
<dbReference type="OrthoDB" id="9808002at2"/>
<feature type="domain" description="Aminotransferase class V" evidence="11">
    <location>
        <begin position="4"/>
        <end position="365"/>
    </location>
</feature>
<evidence type="ECO:0000256" key="8">
    <source>
        <dbReference type="ARBA" id="ARBA00023014"/>
    </source>
</evidence>
<accession>W4QKM3</accession>
<gene>
    <name evidence="12" type="ORF">JCM9152_3715</name>
</gene>
<dbReference type="GO" id="GO:0051536">
    <property type="term" value="F:iron-sulfur cluster binding"/>
    <property type="evidence" value="ECO:0007669"/>
    <property type="project" value="UniProtKB-KW"/>
</dbReference>
<dbReference type="SUPFAM" id="SSF53383">
    <property type="entry name" value="PLP-dependent transferases"/>
    <property type="match status" value="1"/>
</dbReference>
<evidence type="ECO:0000256" key="4">
    <source>
        <dbReference type="ARBA" id="ARBA00022679"/>
    </source>
</evidence>
<evidence type="ECO:0000256" key="6">
    <source>
        <dbReference type="ARBA" id="ARBA00022898"/>
    </source>
</evidence>
<dbReference type="Proteomes" id="UP000018895">
    <property type="component" value="Unassembled WGS sequence"/>
</dbReference>
<evidence type="ECO:0000313" key="13">
    <source>
        <dbReference type="Proteomes" id="UP000018895"/>
    </source>
</evidence>
<dbReference type="FunFam" id="3.40.640.10:FF:000084">
    <property type="entry name" value="IscS-like cysteine desulfurase"/>
    <property type="match status" value="1"/>
</dbReference>
<comment type="catalytic activity">
    <reaction evidence="9">
        <text>(sulfur carrier)-H + L-cysteine = (sulfur carrier)-SH + L-alanine</text>
        <dbReference type="Rhea" id="RHEA:43892"/>
        <dbReference type="Rhea" id="RHEA-COMP:14737"/>
        <dbReference type="Rhea" id="RHEA-COMP:14739"/>
        <dbReference type="ChEBI" id="CHEBI:29917"/>
        <dbReference type="ChEBI" id="CHEBI:35235"/>
        <dbReference type="ChEBI" id="CHEBI:57972"/>
        <dbReference type="ChEBI" id="CHEBI:64428"/>
        <dbReference type="EC" id="2.8.1.7"/>
    </reaction>
</comment>
<name>W4QKM3_9BACI</name>
<dbReference type="EMBL" id="BAUU01000031">
    <property type="protein sequence ID" value="GAE32193.1"/>
    <property type="molecule type" value="Genomic_DNA"/>
</dbReference>
<dbReference type="Gene3D" id="1.10.260.50">
    <property type="match status" value="1"/>
</dbReference>
<comment type="cofactor">
    <cofactor evidence="1 10">
        <name>pyridoxal 5'-phosphate</name>
        <dbReference type="ChEBI" id="CHEBI:597326"/>
    </cofactor>
</comment>
<evidence type="ECO:0000256" key="1">
    <source>
        <dbReference type="ARBA" id="ARBA00001933"/>
    </source>
</evidence>
<sequence>MEFVYVDHAATSPVHPDVLEAMMPYYGPEYGNPSSIHQAGRRARAALDQARSTMATLLGVKEQTLIFTSGGTEADNLAIVGYALEHQAKGKHIITSQIEHHAVIHACQELEKRGFDVTYLPVDTSGTISRESVEKVLREDTILVTLMYGNNEVGTVQPIVEIGELLLEHQAAFHTDAVQACGVLDLNFNTLPVDMASISAHKVNGPKGVGLLYTTKRLKPLLYGGEQERKRRAGTENVAAVVGFAKALQLVTTSIQGRREQYELFSQQLVDRLLKEEVEFTINGHQHNRLPHIMNISFPGVQIEPLLMNLDLANIAASSGSACTAGSVEPSHVLVAMFGKDDERLTSAVRFSFGLGNTGEQIEYVATKTAEIVKRLKQTEQII</sequence>
<evidence type="ECO:0000313" key="12">
    <source>
        <dbReference type="EMBL" id="GAE32193.1"/>
    </source>
</evidence>
<dbReference type="AlphaFoldDB" id="W4QKM3"/>
<dbReference type="PANTHER" id="PTHR11601">
    <property type="entry name" value="CYSTEINE DESULFURYLASE FAMILY MEMBER"/>
    <property type="match status" value="1"/>
</dbReference>
<evidence type="ECO:0000256" key="3">
    <source>
        <dbReference type="ARBA" id="ARBA00012239"/>
    </source>
</evidence>
<dbReference type="EC" id="2.8.1.7" evidence="3"/>
<dbReference type="InterPro" id="IPR015424">
    <property type="entry name" value="PyrdxlP-dep_Trfase"/>
</dbReference>
<dbReference type="InterPro" id="IPR015422">
    <property type="entry name" value="PyrdxlP-dep_Trfase_small"/>
</dbReference>
<dbReference type="PANTHER" id="PTHR11601:SF34">
    <property type="entry name" value="CYSTEINE DESULFURASE"/>
    <property type="match status" value="1"/>
</dbReference>
<keyword evidence="13" id="KW-1185">Reference proteome</keyword>
<dbReference type="STRING" id="1236971.JCM9152_3715"/>
<dbReference type="GO" id="GO:0031071">
    <property type="term" value="F:cysteine desulfurase activity"/>
    <property type="evidence" value="ECO:0007669"/>
    <property type="project" value="UniProtKB-EC"/>
</dbReference>
<dbReference type="RefSeq" id="WP_035346519.1">
    <property type="nucleotide sequence ID" value="NZ_BAUU01000031.1"/>
</dbReference>
<evidence type="ECO:0000256" key="7">
    <source>
        <dbReference type="ARBA" id="ARBA00023004"/>
    </source>
</evidence>
<dbReference type="InterPro" id="IPR016454">
    <property type="entry name" value="Cysteine_dSase"/>
</dbReference>
<comment type="similarity">
    <text evidence="2">Belongs to the class-V pyridoxal-phosphate-dependent aminotransferase family. NifS/IscS subfamily.</text>
</comment>
<protein>
    <recommendedName>
        <fullName evidence="3">cysteine desulfurase</fullName>
        <ecNumber evidence="3">2.8.1.7</ecNumber>
    </recommendedName>
</protein>
<evidence type="ECO:0000256" key="5">
    <source>
        <dbReference type="ARBA" id="ARBA00022723"/>
    </source>
</evidence>